<comment type="caution">
    <text evidence="2">The sequence shown here is derived from an EMBL/GenBank/DDBJ whole genome shotgun (WGS) entry which is preliminary data.</text>
</comment>
<keyword evidence="3" id="KW-1185">Reference proteome</keyword>
<evidence type="ECO:0000313" key="2">
    <source>
        <dbReference type="EMBL" id="CAG9535672.1"/>
    </source>
</evidence>
<feature type="compositionally biased region" description="Polar residues" evidence="1">
    <location>
        <begin position="171"/>
        <end position="183"/>
    </location>
</feature>
<organism evidence="2 3">
    <name type="scientific">Cercopithifilaria johnstoni</name>
    <dbReference type="NCBI Taxonomy" id="2874296"/>
    <lineage>
        <taxon>Eukaryota</taxon>
        <taxon>Metazoa</taxon>
        <taxon>Ecdysozoa</taxon>
        <taxon>Nematoda</taxon>
        <taxon>Chromadorea</taxon>
        <taxon>Rhabditida</taxon>
        <taxon>Spirurina</taxon>
        <taxon>Spiruromorpha</taxon>
        <taxon>Filarioidea</taxon>
        <taxon>Onchocercidae</taxon>
        <taxon>Cercopithifilaria</taxon>
    </lineage>
</organism>
<dbReference type="EMBL" id="CAKAEH010001393">
    <property type="protein sequence ID" value="CAG9535672.1"/>
    <property type="molecule type" value="Genomic_DNA"/>
</dbReference>
<feature type="compositionally biased region" description="Polar residues" evidence="1">
    <location>
        <begin position="132"/>
        <end position="148"/>
    </location>
</feature>
<sequence length="1077" mass="120082">MSTEESDASLVGLDWEAWQRVTQTRGLMAASGTNYDAAAMPSQKAICYGFYPSIELESMLLINCKKCGLILKDVGYGHHMRSQHGYHMNSNSGDECQSFLLSPPHRVVSPRLEIPILSPPYRRLSTPIASPKESSGRNGSIISQATSTRYSVEQKDDLKLSLRVSGHKVSSEANGQNNSSLPNGTKDEVRISAKVNRRLNGKMKDKKGKKRRRDSSDEDNFSLEHFRQKKRLSKKEQSAGEATKLVSSNVLIRHDNTGDSHICNGVATTQSSKASTEINIVPAEALTQPASASTLLSMDKEAQPTTALKSIDNLERLQKENDETFDAKEQAEVMANCSGQWNEADLDIDLSQDVTACPTLKSEKGETQQNWTPNAILSLEDPGNESHLCESDPHRFYVPSPPQLSPVAEKECYIVDPVTAPIASSQKDIYHDHHVEENLLLQPHGRLIPNGYREVVDLSQPSSLHPNEDLDLSDYDGVRHRCVVLEQNEEDANASRGSIGTRYPIEERIVATGPSLYGYPQGEVSEDVRSRHLSRNEEGYMGSEFGHRTHPIMEHEICLPQQQHRCPQLVSVAFVPQKRSSRTYSSSPTEGFCADGVSYRDVYIDPEQKIYYPNARLLTVPINGKTTVDYPPQTTSSPPDIFLAEQNHGAHDLPDDVERLPQLPSFHNNMAGEMHREMRDPVQLTVPNQELHQHFDQINYNLRSERSRVSLGRNSAIKITKEAMPEHPYGYSPGTPANLHGTRSSNYVPHMTRKKGFAPRVLRTFRSHADTTQQAAASQVTPHEVCVPIHGRTIIRPEYRYVYIPSKSSHSADLDHIYNRQRKDREREMNEFGCAEVRHVEHQSRIEPTIRHVAIQKVQPTVLSRVRPLTATNVEGARAVKVSPHRRIGHHLSSSGAEKTLVFHPELKNEGSNYPATSIADVVRVNSKDRMYPAYGLHSYTAAGNIQRGANVASRNKQRSNCTSYQIQQNTASRQTTRKTKIVPPADDMETRFGADYIGSHLLNNGMVRDCSSFALSVENRPNVLHGITVQTAQLRDASFAGISQCYRASLFGTVLPSATIPSIIPVSSFASKSHTF</sequence>
<feature type="region of interest" description="Disordered" evidence="1">
    <location>
        <begin position="164"/>
        <end position="242"/>
    </location>
</feature>
<name>A0A8J2M667_9BILA</name>
<gene>
    <name evidence="2" type="ORF">CJOHNSTONI_LOCUS5670</name>
</gene>
<protein>
    <submittedName>
        <fullName evidence="2">Uncharacterized protein</fullName>
    </submittedName>
</protein>
<dbReference type="AlphaFoldDB" id="A0A8J2M667"/>
<evidence type="ECO:0000256" key="1">
    <source>
        <dbReference type="SAM" id="MobiDB-lite"/>
    </source>
</evidence>
<feature type="compositionally biased region" description="Basic residues" evidence="1">
    <location>
        <begin position="195"/>
        <end position="213"/>
    </location>
</feature>
<evidence type="ECO:0000313" key="3">
    <source>
        <dbReference type="Proteomes" id="UP000746747"/>
    </source>
</evidence>
<dbReference type="OrthoDB" id="5877487at2759"/>
<reference evidence="2" key="1">
    <citation type="submission" date="2021-09" db="EMBL/GenBank/DDBJ databases">
        <authorList>
            <consortium name="Pathogen Informatics"/>
        </authorList>
    </citation>
    <scope>NUCLEOTIDE SEQUENCE</scope>
</reference>
<proteinExistence type="predicted"/>
<dbReference type="Proteomes" id="UP000746747">
    <property type="component" value="Unassembled WGS sequence"/>
</dbReference>
<accession>A0A8J2M667</accession>
<feature type="region of interest" description="Disordered" evidence="1">
    <location>
        <begin position="123"/>
        <end position="148"/>
    </location>
</feature>